<name>A0ABS8I508_9NOSO</name>
<gene>
    <name evidence="1" type="ORF">LC586_06095</name>
</gene>
<keyword evidence="2" id="KW-1185">Reference proteome</keyword>
<reference evidence="1 2" key="1">
    <citation type="journal article" date="2021" name="Microorganisms">
        <title>Genome Evolution of Filamentous Cyanobacterium Nostoc Species: From Facultative Symbiosis to Free Living.</title>
        <authorList>
            <person name="Huo D."/>
            <person name="Li H."/>
            <person name="Cai F."/>
            <person name="Guo X."/>
            <person name="Qiao Z."/>
            <person name="Wang W."/>
            <person name="Yu G."/>
            <person name="Li R."/>
        </authorList>
    </citation>
    <scope>NUCLEOTIDE SEQUENCE [LARGE SCALE GENOMIC DNA]</scope>
    <source>
        <strain evidence="1 2">CHAB 5714</strain>
    </source>
</reference>
<evidence type="ECO:0000313" key="2">
    <source>
        <dbReference type="Proteomes" id="UP001199525"/>
    </source>
</evidence>
<dbReference type="RefSeq" id="WP_229483687.1">
    <property type="nucleotide sequence ID" value="NZ_JAIVFQ010000005.1"/>
</dbReference>
<organism evidence="1 2">
    <name type="scientific">Nostoc favosum CHAB5714</name>
    <dbReference type="NCBI Taxonomy" id="2780399"/>
    <lineage>
        <taxon>Bacteria</taxon>
        <taxon>Bacillati</taxon>
        <taxon>Cyanobacteriota</taxon>
        <taxon>Cyanophyceae</taxon>
        <taxon>Nostocales</taxon>
        <taxon>Nostocaceae</taxon>
        <taxon>Nostoc</taxon>
        <taxon>Nostoc favosum</taxon>
    </lineage>
</organism>
<dbReference type="Proteomes" id="UP001199525">
    <property type="component" value="Unassembled WGS sequence"/>
</dbReference>
<sequence>MPAAGYDARSPLASPFGRRLALSEAMPKALRNAYGVAPLKGFPRDELSHLFD</sequence>
<accession>A0ABS8I508</accession>
<protein>
    <submittedName>
        <fullName evidence="1">Uncharacterized protein</fullName>
    </submittedName>
</protein>
<proteinExistence type="predicted"/>
<evidence type="ECO:0000313" key="1">
    <source>
        <dbReference type="EMBL" id="MCC5598798.1"/>
    </source>
</evidence>
<comment type="caution">
    <text evidence="1">The sequence shown here is derived from an EMBL/GenBank/DDBJ whole genome shotgun (WGS) entry which is preliminary data.</text>
</comment>
<dbReference type="EMBL" id="JAIVFQ010000005">
    <property type="protein sequence ID" value="MCC5598798.1"/>
    <property type="molecule type" value="Genomic_DNA"/>
</dbReference>